<dbReference type="GO" id="GO:0000287">
    <property type="term" value="F:magnesium ion binding"/>
    <property type="evidence" value="ECO:0007669"/>
    <property type="project" value="UniProtKB-UniRule"/>
</dbReference>
<dbReference type="SMART" id="SM00874">
    <property type="entry name" value="B5"/>
    <property type="match status" value="1"/>
</dbReference>
<comment type="cofactor">
    <cofactor evidence="15">
        <name>Mg(2+)</name>
        <dbReference type="ChEBI" id="CHEBI:18420"/>
    </cofactor>
    <text evidence="15">Binds 2 magnesium ions per tetramer.</text>
</comment>
<organism evidence="20 21">
    <name type="scientific">Peptacetobacter hominis</name>
    <dbReference type="NCBI Taxonomy" id="2743610"/>
    <lineage>
        <taxon>Bacteria</taxon>
        <taxon>Bacillati</taxon>
        <taxon>Bacillota</taxon>
        <taxon>Clostridia</taxon>
        <taxon>Peptostreptococcales</taxon>
        <taxon>Peptostreptococcaceae</taxon>
        <taxon>Peptacetobacter</taxon>
    </lineage>
</organism>
<keyword evidence="21" id="KW-1185">Reference proteome</keyword>
<evidence type="ECO:0000256" key="11">
    <source>
        <dbReference type="ARBA" id="ARBA00022884"/>
    </source>
</evidence>
<dbReference type="Pfam" id="PF03483">
    <property type="entry name" value="B3_4"/>
    <property type="match status" value="1"/>
</dbReference>
<evidence type="ECO:0000256" key="15">
    <source>
        <dbReference type="HAMAP-Rule" id="MF_00283"/>
    </source>
</evidence>
<dbReference type="SMART" id="SM00896">
    <property type="entry name" value="FDX-ACB"/>
    <property type="match status" value="1"/>
</dbReference>
<evidence type="ECO:0000256" key="16">
    <source>
        <dbReference type="PROSITE-ProRule" id="PRU00209"/>
    </source>
</evidence>
<dbReference type="InterPro" id="IPR002547">
    <property type="entry name" value="tRNA-bd_dom"/>
</dbReference>
<keyword evidence="5 16" id="KW-0820">tRNA-binding</keyword>
<dbReference type="Gene3D" id="2.40.50.140">
    <property type="entry name" value="Nucleic acid-binding proteins"/>
    <property type="match status" value="1"/>
</dbReference>
<dbReference type="NCBIfam" id="NF045760">
    <property type="entry name" value="YtpR"/>
    <property type="match status" value="1"/>
</dbReference>
<dbReference type="OrthoDB" id="9805455at2"/>
<evidence type="ECO:0000256" key="7">
    <source>
        <dbReference type="ARBA" id="ARBA00022723"/>
    </source>
</evidence>
<evidence type="ECO:0000256" key="12">
    <source>
        <dbReference type="ARBA" id="ARBA00022917"/>
    </source>
</evidence>
<dbReference type="SUPFAM" id="SSF46955">
    <property type="entry name" value="Putative DNA-binding domain"/>
    <property type="match status" value="1"/>
</dbReference>
<evidence type="ECO:0000256" key="4">
    <source>
        <dbReference type="ARBA" id="ARBA00022490"/>
    </source>
</evidence>
<keyword evidence="4 15" id="KW-0963">Cytoplasm</keyword>
<comment type="subunit">
    <text evidence="3 15">Tetramer of two alpha and two beta subunits.</text>
</comment>
<dbReference type="Pfam" id="PF03147">
    <property type="entry name" value="FDX-ACB"/>
    <property type="match status" value="1"/>
</dbReference>
<dbReference type="Gene3D" id="3.30.70.380">
    <property type="entry name" value="Ferrodoxin-fold anticodon-binding domain"/>
    <property type="match status" value="1"/>
</dbReference>
<dbReference type="PROSITE" id="PS51483">
    <property type="entry name" value="B5"/>
    <property type="match status" value="1"/>
</dbReference>
<dbReference type="InterPro" id="IPR012340">
    <property type="entry name" value="NA-bd_OB-fold"/>
</dbReference>
<dbReference type="InterPro" id="IPR005121">
    <property type="entry name" value="Fdx_antiC-bd"/>
</dbReference>
<dbReference type="Proteomes" id="UP000317863">
    <property type="component" value="Unassembled WGS sequence"/>
</dbReference>
<evidence type="ECO:0000259" key="19">
    <source>
        <dbReference type="PROSITE" id="PS51483"/>
    </source>
</evidence>
<dbReference type="AlphaFoldDB" id="A0A544QVW4"/>
<keyword evidence="12 15" id="KW-0648">Protein biosynthesis</keyword>
<dbReference type="FunFam" id="3.30.70.380:FF:000001">
    <property type="entry name" value="Phenylalanine--tRNA ligase beta subunit"/>
    <property type="match status" value="1"/>
</dbReference>
<gene>
    <name evidence="15" type="primary">pheT</name>
    <name evidence="20" type="ORF">EXD82_04215</name>
</gene>
<comment type="catalytic activity">
    <reaction evidence="14 15">
        <text>tRNA(Phe) + L-phenylalanine + ATP = L-phenylalanyl-tRNA(Phe) + AMP + diphosphate + H(+)</text>
        <dbReference type="Rhea" id="RHEA:19413"/>
        <dbReference type="Rhea" id="RHEA-COMP:9668"/>
        <dbReference type="Rhea" id="RHEA-COMP:9699"/>
        <dbReference type="ChEBI" id="CHEBI:15378"/>
        <dbReference type="ChEBI" id="CHEBI:30616"/>
        <dbReference type="ChEBI" id="CHEBI:33019"/>
        <dbReference type="ChEBI" id="CHEBI:58095"/>
        <dbReference type="ChEBI" id="CHEBI:78442"/>
        <dbReference type="ChEBI" id="CHEBI:78531"/>
        <dbReference type="ChEBI" id="CHEBI:456215"/>
        <dbReference type="EC" id="6.1.1.20"/>
    </reaction>
</comment>
<dbReference type="RefSeq" id="WP_142535666.1">
    <property type="nucleotide sequence ID" value="NZ_SGJB01000006.1"/>
</dbReference>
<evidence type="ECO:0000256" key="14">
    <source>
        <dbReference type="ARBA" id="ARBA00049255"/>
    </source>
</evidence>
<dbReference type="GO" id="GO:0016740">
    <property type="term" value="F:transferase activity"/>
    <property type="evidence" value="ECO:0007669"/>
    <property type="project" value="UniProtKB-ARBA"/>
</dbReference>
<feature type="binding site" evidence="15">
    <location>
        <position position="468"/>
    </location>
    <ligand>
        <name>Mg(2+)</name>
        <dbReference type="ChEBI" id="CHEBI:18420"/>
        <note>shared with alpha subunit</note>
    </ligand>
</feature>
<evidence type="ECO:0000259" key="18">
    <source>
        <dbReference type="PROSITE" id="PS51447"/>
    </source>
</evidence>
<dbReference type="CDD" id="cd00769">
    <property type="entry name" value="PheRS_beta_core"/>
    <property type="match status" value="1"/>
</dbReference>
<keyword evidence="6 15" id="KW-0436">Ligase</keyword>
<feature type="binding site" evidence="15">
    <location>
        <position position="471"/>
    </location>
    <ligand>
        <name>Mg(2+)</name>
        <dbReference type="ChEBI" id="CHEBI:18420"/>
        <note>shared with alpha subunit</note>
    </ligand>
</feature>
<feature type="domain" description="TRNA-binding" evidence="17">
    <location>
        <begin position="39"/>
        <end position="155"/>
    </location>
</feature>
<dbReference type="PROSITE" id="PS50886">
    <property type="entry name" value="TRBD"/>
    <property type="match status" value="1"/>
</dbReference>
<dbReference type="EC" id="6.1.1.20" evidence="15"/>
<dbReference type="SMART" id="SM00873">
    <property type="entry name" value="B3_4"/>
    <property type="match status" value="1"/>
</dbReference>
<evidence type="ECO:0000256" key="6">
    <source>
        <dbReference type="ARBA" id="ARBA00022598"/>
    </source>
</evidence>
<keyword evidence="13 15" id="KW-0030">Aminoacyl-tRNA synthetase</keyword>
<dbReference type="Pfam" id="PF03484">
    <property type="entry name" value="B5"/>
    <property type="match status" value="1"/>
</dbReference>
<dbReference type="GO" id="GO:0005524">
    <property type="term" value="F:ATP binding"/>
    <property type="evidence" value="ECO:0007669"/>
    <property type="project" value="UniProtKB-UniRule"/>
</dbReference>
<dbReference type="GO" id="GO:0140096">
    <property type="term" value="F:catalytic activity, acting on a protein"/>
    <property type="evidence" value="ECO:0007669"/>
    <property type="project" value="UniProtKB-ARBA"/>
</dbReference>
<dbReference type="SUPFAM" id="SSF54991">
    <property type="entry name" value="Anticodon-binding domain of PheRS"/>
    <property type="match status" value="1"/>
</dbReference>
<dbReference type="SUPFAM" id="SSF56037">
    <property type="entry name" value="PheT/TilS domain"/>
    <property type="match status" value="1"/>
</dbReference>
<keyword evidence="9 15" id="KW-0067">ATP-binding</keyword>
<dbReference type="FunFam" id="3.50.40.10:FF:000001">
    <property type="entry name" value="Phenylalanine--tRNA ligase beta subunit"/>
    <property type="match status" value="1"/>
</dbReference>
<dbReference type="CDD" id="cd02796">
    <property type="entry name" value="tRNA_bind_bactPheRS"/>
    <property type="match status" value="1"/>
</dbReference>
<proteinExistence type="inferred from homology"/>
<dbReference type="EMBL" id="SGJB01000006">
    <property type="protein sequence ID" value="TQQ84837.1"/>
    <property type="molecule type" value="Genomic_DNA"/>
</dbReference>
<dbReference type="GO" id="GO:0009328">
    <property type="term" value="C:phenylalanine-tRNA ligase complex"/>
    <property type="evidence" value="ECO:0007669"/>
    <property type="project" value="TreeGrafter"/>
</dbReference>
<dbReference type="Gene3D" id="3.50.40.10">
    <property type="entry name" value="Phenylalanyl-trna Synthetase, Chain B, domain 3"/>
    <property type="match status" value="1"/>
</dbReference>
<dbReference type="InterPro" id="IPR005147">
    <property type="entry name" value="tRNA_synthase_B5-dom"/>
</dbReference>
<dbReference type="SUPFAM" id="SSF55681">
    <property type="entry name" value="Class II aaRS and biotin synthetases"/>
    <property type="match status" value="1"/>
</dbReference>
<keyword evidence="11 16" id="KW-0694">RNA-binding</keyword>
<name>A0A544QVW4_9FIRM</name>
<evidence type="ECO:0000256" key="3">
    <source>
        <dbReference type="ARBA" id="ARBA00011209"/>
    </source>
</evidence>
<dbReference type="HAMAP" id="MF_00283">
    <property type="entry name" value="Phe_tRNA_synth_beta1"/>
    <property type="match status" value="1"/>
</dbReference>
<dbReference type="GO" id="GO:0006432">
    <property type="term" value="P:phenylalanyl-tRNA aminoacylation"/>
    <property type="evidence" value="ECO:0007669"/>
    <property type="project" value="UniProtKB-UniRule"/>
</dbReference>
<dbReference type="NCBIfam" id="TIGR00472">
    <property type="entry name" value="pheT_bact"/>
    <property type="match status" value="1"/>
</dbReference>
<keyword evidence="7 15" id="KW-0479">Metal-binding</keyword>
<dbReference type="Pfam" id="PF01588">
    <property type="entry name" value="tRNA_bind"/>
    <property type="match status" value="1"/>
</dbReference>
<comment type="caution">
    <text evidence="20">The sequence shown here is derived from an EMBL/GenBank/DDBJ whole genome shotgun (WGS) entry which is preliminary data.</text>
</comment>
<evidence type="ECO:0000256" key="2">
    <source>
        <dbReference type="ARBA" id="ARBA00008653"/>
    </source>
</evidence>
<dbReference type="PANTHER" id="PTHR10947">
    <property type="entry name" value="PHENYLALANYL-TRNA SYNTHETASE BETA CHAIN AND LEUCINE-RICH REPEAT-CONTAINING PROTEIN 47"/>
    <property type="match status" value="1"/>
</dbReference>
<feature type="domain" description="B5" evidence="19">
    <location>
        <begin position="408"/>
        <end position="484"/>
    </location>
</feature>
<dbReference type="Gene3D" id="3.30.930.10">
    <property type="entry name" value="Bira Bifunctional Protein, Domain 2"/>
    <property type="match status" value="1"/>
</dbReference>
<dbReference type="InterPro" id="IPR033714">
    <property type="entry name" value="tRNA_bind_bactPheRS"/>
</dbReference>
<evidence type="ECO:0000259" key="17">
    <source>
        <dbReference type="PROSITE" id="PS50886"/>
    </source>
</evidence>
<evidence type="ECO:0000313" key="20">
    <source>
        <dbReference type="EMBL" id="TQQ84837.1"/>
    </source>
</evidence>
<dbReference type="GO" id="GO:0004826">
    <property type="term" value="F:phenylalanine-tRNA ligase activity"/>
    <property type="evidence" value="ECO:0007669"/>
    <property type="project" value="UniProtKB-UniRule"/>
</dbReference>
<dbReference type="InterPro" id="IPR009061">
    <property type="entry name" value="DNA-bd_dom_put_sf"/>
</dbReference>
<dbReference type="InterPro" id="IPR005146">
    <property type="entry name" value="B3/B4_tRNA-bd"/>
</dbReference>
<dbReference type="InterPro" id="IPR045060">
    <property type="entry name" value="Phe-tRNA-ligase_IIc_bsu"/>
</dbReference>
<evidence type="ECO:0000256" key="13">
    <source>
        <dbReference type="ARBA" id="ARBA00023146"/>
    </source>
</evidence>
<feature type="binding site" evidence="15">
    <location>
        <position position="472"/>
    </location>
    <ligand>
        <name>Mg(2+)</name>
        <dbReference type="ChEBI" id="CHEBI:18420"/>
        <note>shared with alpha subunit</note>
    </ligand>
</feature>
<dbReference type="Gene3D" id="3.30.56.10">
    <property type="match status" value="2"/>
</dbReference>
<accession>A0A544QVW4</accession>
<evidence type="ECO:0000256" key="9">
    <source>
        <dbReference type="ARBA" id="ARBA00022840"/>
    </source>
</evidence>
<dbReference type="InterPro" id="IPR045864">
    <property type="entry name" value="aa-tRNA-synth_II/BPL/LPL"/>
</dbReference>
<evidence type="ECO:0000256" key="5">
    <source>
        <dbReference type="ARBA" id="ARBA00022555"/>
    </source>
</evidence>
<dbReference type="GO" id="GO:0000049">
    <property type="term" value="F:tRNA binding"/>
    <property type="evidence" value="ECO:0007669"/>
    <property type="project" value="UniProtKB-UniRule"/>
</dbReference>
<evidence type="ECO:0000256" key="8">
    <source>
        <dbReference type="ARBA" id="ARBA00022741"/>
    </source>
</evidence>
<dbReference type="InterPro" id="IPR020825">
    <property type="entry name" value="Phe-tRNA_synthase-like_B3/B4"/>
</dbReference>
<sequence length="797" mass="89206">MLVSVKWLRDYVDIDMDVKEFADMMTMTGTKMETVEYFGEDIENVVVGKILEINPHPNADKLIVTKVDAGDKVLQIVTGAKNVSVGDYIPLAVNGAKLPGGIKIKTGKLRGEVSEGMMCSAAELGIDEKYVEDYKKNGIYLLDYEESYETGKDVKEVLGINDAVIDFELTSNRPDCRCVLGIAREAAVTVGKKVKYPEISVKEESDETIDFDIKIENTDLCKRYAARIVKDVKIAPSPYWMQRRLMEAGVRPINNIVDITNYVMLEMGQPMHAFDLNQVSTGRIVVKNAQDGEKFTTLDEQERTLYSDMLVITNGEKSLALAGVMGGLNSEITDNTTEILLESASFKAENIRATSKKLGLRTEASSRYEKGIDVNVAYDAVNRAAQLIEMLGAGKVLKGVEDCYPVKEEQTVLTVHPKKIIAQLGVDIPMEQFVKILEDLEFECTIKSDEEMEVKVPSFRLDMVEDADVFEEIARIYGFENIPAKQLEGNYTAGAKTERQKFDDVIRNTALSAGLYEVLSYSFVSPSGVDKIKLPADSPKRNFVKLLNPLGEETSVMRTTLIPNMLDIVYTNMSRKNPEFAAFECGHVFYPNAEGLPDEGNHMCMAMYGKDTDFFVLKGALEKVLERAGMDEYEIVPEKENTTFHPGRCAKLLCKGELVGYLGEVHPEVLENYGLTQRVYVCEIDTDIVFANSDRTIVYKQLPKYPSTSRDIALMVKEDIYVKEIEDIIEANGKGIVESYRLFDVYQGSQIEKGYKSVAYTITYRSADKTLTDDDVEEVHDNILKELNDKLGATLRG</sequence>
<evidence type="ECO:0000256" key="1">
    <source>
        <dbReference type="ARBA" id="ARBA00004496"/>
    </source>
</evidence>
<dbReference type="InterPro" id="IPR041616">
    <property type="entry name" value="PheRS_beta_core"/>
</dbReference>
<dbReference type="FunFam" id="2.40.50.140:FF:000045">
    <property type="entry name" value="Phenylalanine--tRNA ligase beta subunit"/>
    <property type="match status" value="1"/>
</dbReference>
<evidence type="ECO:0000256" key="10">
    <source>
        <dbReference type="ARBA" id="ARBA00022842"/>
    </source>
</evidence>
<comment type="subcellular location">
    <subcellularLocation>
        <location evidence="1 15">Cytoplasm</location>
    </subcellularLocation>
</comment>
<protein>
    <recommendedName>
        <fullName evidence="15">Phenylalanine--tRNA ligase beta subunit</fullName>
        <ecNumber evidence="15">6.1.1.20</ecNumber>
    </recommendedName>
    <alternativeName>
        <fullName evidence="15">Phenylalanyl-tRNA synthetase beta subunit</fullName>
        <shortName evidence="15">PheRS</shortName>
    </alternativeName>
</protein>
<dbReference type="InterPro" id="IPR036690">
    <property type="entry name" value="Fdx_antiC-bd_sf"/>
</dbReference>
<reference evidence="20 21" key="1">
    <citation type="submission" date="2019-02" db="EMBL/GenBank/DDBJ databases">
        <title>Peptostreptococcaceae bacterium ZHW00191 nov., a new bacterium isolated from the human gut.</title>
        <authorList>
            <person name="Zhou H.-W."/>
            <person name="Chen X.-J."/>
        </authorList>
    </citation>
    <scope>NUCLEOTIDE SEQUENCE [LARGE SCALE GENOMIC DNA]</scope>
    <source>
        <strain evidence="20 21">ZHW00191</strain>
    </source>
</reference>
<dbReference type="InterPro" id="IPR004532">
    <property type="entry name" value="Phe-tRNA-ligase_IIc_bsu_bact"/>
</dbReference>
<keyword evidence="10 15" id="KW-0460">Magnesium</keyword>
<feature type="binding site" evidence="15">
    <location>
        <position position="462"/>
    </location>
    <ligand>
        <name>Mg(2+)</name>
        <dbReference type="ChEBI" id="CHEBI:18420"/>
        <note>shared with alpha subunit</note>
    </ligand>
</feature>
<keyword evidence="8 15" id="KW-0547">Nucleotide-binding</keyword>
<feature type="domain" description="FDX-ACB" evidence="18">
    <location>
        <begin position="703"/>
        <end position="796"/>
    </location>
</feature>
<dbReference type="PANTHER" id="PTHR10947:SF0">
    <property type="entry name" value="PHENYLALANINE--TRNA LIGASE BETA SUBUNIT"/>
    <property type="match status" value="1"/>
</dbReference>
<dbReference type="Pfam" id="PF17759">
    <property type="entry name" value="tRNA_synthFbeta"/>
    <property type="match status" value="1"/>
</dbReference>
<dbReference type="PROSITE" id="PS51447">
    <property type="entry name" value="FDX_ACB"/>
    <property type="match status" value="1"/>
</dbReference>
<comment type="similarity">
    <text evidence="2 15">Belongs to the phenylalanyl-tRNA synthetase beta subunit family. Type 1 subfamily.</text>
</comment>
<dbReference type="SUPFAM" id="SSF50249">
    <property type="entry name" value="Nucleic acid-binding proteins"/>
    <property type="match status" value="1"/>
</dbReference>
<evidence type="ECO:0000313" key="21">
    <source>
        <dbReference type="Proteomes" id="UP000317863"/>
    </source>
</evidence>